<feature type="transmembrane region" description="Helical" evidence="8">
    <location>
        <begin position="550"/>
        <end position="570"/>
    </location>
</feature>
<feature type="compositionally biased region" description="Basic residues" evidence="7">
    <location>
        <begin position="914"/>
        <end position="923"/>
    </location>
</feature>
<dbReference type="Gene3D" id="3.40.50.2300">
    <property type="match status" value="2"/>
</dbReference>
<feature type="transmembrane region" description="Helical" evidence="8">
    <location>
        <begin position="734"/>
        <end position="753"/>
    </location>
</feature>
<keyword evidence="6" id="KW-0325">Glycoprotein</keyword>
<feature type="transmembrane region" description="Helical" evidence="8">
    <location>
        <begin position="514"/>
        <end position="538"/>
    </location>
</feature>
<evidence type="ECO:0000256" key="1">
    <source>
        <dbReference type="ARBA" id="ARBA00004141"/>
    </source>
</evidence>
<accession>A0A1S3K4W7</accession>
<feature type="region of interest" description="Disordered" evidence="7">
    <location>
        <begin position="895"/>
        <end position="931"/>
    </location>
</feature>
<evidence type="ECO:0000256" key="7">
    <source>
        <dbReference type="SAM" id="MobiDB-lite"/>
    </source>
</evidence>
<reference evidence="11" key="1">
    <citation type="submission" date="2025-08" db="UniProtKB">
        <authorList>
            <consortium name="RefSeq"/>
        </authorList>
    </citation>
    <scope>IDENTIFICATION</scope>
    <source>
        <tissue evidence="11">Gonads</tissue>
    </source>
</reference>
<dbReference type="InterPro" id="IPR017978">
    <property type="entry name" value="GPCR_3_C"/>
</dbReference>
<dbReference type="AlphaFoldDB" id="A0A1S3K4W7"/>
<dbReference type="Proteomes" id="UP000085678">
    <property type="component" value="Unplaced"/>
</dbReference>
<dbReference type="PROSITE" id="PS50259">
    <property type="entry name" value="G_PROTEIN_RECEP_F3_4"/>
    <property type="match status" value="1"/>
</dbReference>
<feature type="transmembrane region" description="Helical" evidence="8">
    <location>
        <begin position="660"/>
        <end position="682"/>
    </location>
</feature>
<feature type="region of interest" description="Disordered" evidence="7">
    <location>
        <begin position="463"/>
        <end position="505"/>
    </location>
</feature>
<dbReference type="GO" id="GO:0016020">
    <property type="term" value="C:membrane"/>
    <property type="evidence" value="ECO:0007669"/>
    <property type="project" value="UniProtKB-SubCell"/>
</dbReference>
<dbReference type="GeneID" id="106178874"/>
<feature type="transmembrane region" description="Helical" evidence="8">
    <location>
        <begin position="582"/>
        <end position="600"/>
    </location>
</feature>
<evidence type="ECO:0000313" key="11">
    <source>
        <dbReference type="RefSeq" id="XP_013417683.1"/>
    </source>
</evidence>
<dbReference type="OrthoDB" id="9880600at2759"/>
<feature type="transmembrane region" description="Helical" evidence="8">
    <location>
        <begin position="612"/>
        <end position="640"/>
    </location>
</feature>
<keyword evidence="5 11" id="KW-0675">Receptor</keyword>
<feature type="compositionally biased region" description="Low complexity" evidence="7">
    <location>
        <begin position="463"/>
        <end position="502"/>
    </location>
</feature>
<dbReference type="Pfam" id="PF00003">
    <property type="entry name" value="7tm_3"/>
    <property type="match status" value="1"/>
</dbReference>
<evidence type="ECO:0000256" key="8">
    <source>
        <dbReference type="SAM" id="Phobius"/>
    </source>
</evidence>
<dbReference type="InParanoid" id="A0A1S3K4W7"/>
<evidence type="ECO:0000256" key="3">
    <source>
        <dbReference type="ARBA" id="ARBA00022989"/>
    </source>
</evidence>
<dbReference type="InterPro" id="IPR000337">
    <property type="entry name" value="GPCR_3"/>
</dbReference>
<sequence length="931" mass="102236">MFDVHEIDPNPYKCGALREKGIQNMQAFFWALKTFRQRYNETKLFEGVDVGGLAFDFCTRPHQAVQYLFNLERCDLAYGADPPVKPSNILAYIGPARSSQALEAGRILGHMKKTVISHSANSPTLSDTNVFKTFLRTQPSDSEQSQVLIEIIKAQSNWDAVQVVYRADEDGTAGKENFKKMAVENGLCVAQEIKLPLVVNNAVMDGVVDKLSAFPNTKGVIIFGTHVEARNVLQAIKRRGAEREFTFMSTTSWGTLMQVVKGVEQAADGAVTLSLVPGNMDSFNAFRDYYRALRPTTNLTTQNPIFASFWEEKFACDLPGSTNRGVPCEPNTNNLDTSEIDLSTAYVIQAVDVALHGIENARSAMCPNVNQICTEFSNSDAQLDKIYAEILKISLPGVSFQGNGDAAVVNFAINTFSANRNQYELIETYVKGTPLSQPPNMGSSTCPTCQVCEAVTSPITTTTISAEQTSSATTASTTSTTLRTTNGGNGGQTQPTAAPQQQKAPSGIRKQDSWVIAILVLSSLGILLIIVFEVYIIVKVSGTPFSKWKVLWLGQLLLFGIFLSYLVLFAYVPYQTTATCGIIRFGIGFCYAFMFGVLIVKLMNIFQSKKTGYLHGVFQILLFLFILLVQVGIDSTWLIVEPAQGVWVTGQTWYCRHLHFSSHVLSLVYVMFLILLCIILAVRSYRVKSNHRENILIGIAAGATAALWIAWALIGHLSPHSREDFSDYWDPATAFGLWCTATLILLVMFLPKVKRLKSMTIDKFLKAEDEWDRGSVMTGSVYKAPGSVVYVNNGAYAGGVNGTLPSKQPPHDNGLYTDVPTLSRSVHSVNDPHGLVLRHPGSVYESNTMRSAPPNVIYGTPGTLKSQRGGGGSVYSYGRPYRPGTPVDYAARSHTLDARSKPSSEYAYPTSTNKAKHNMKKAKSYQDLGPL</sequence>
<dbReference type="GO" id="GO:0004930">
    <property type="term" value="F:G protein-coupled receptor activity"/>
    <property type="evidence" value="ECO:0007669"/>
    <property type="project" value="InterPro"/>
</dbReference>
<name>A0A1S3K4W7_LINAN</name>
<dbReference type="RefSeq" id="XP_013417683.1">
    <property type="nucleotide sequence ID" value="XM_013562229.1"/>
</dbReference>
<gene>
    <name evidence="11" type="primary">LOC106178874</name>
</gene>
<dbReference type="PANTHER" id="PTHR24060">
    <property type="entry name" value="METABOTROPIC GLUTAMATE RECEPTOR"/>
    <property type="match status" value="1"/>
</dbReference>
<organism evidence="10 11">
    <name type="scientific">Lingula anatina</name>
    <name type="common">Brachiopod</name>
    <name type="synonym">Lingula unguis</name>
    <dbReference type="NCBI Taxonomy" id="7574"/>
    <lineage>
        <taxon>Eukaryota</taxon>
        <taxon>Metazoa</taxon>
        <taxon>Spiralia</taxon>
        <taxon>Lophotrochozoa</taxon>
        <taxon>Brachiopoda</taxon>
        <taxon>Linguliformea</taxon>
        <taxon>Lingulata</taxon>
        <taxon>Lingulida</taxon>
        <taxon>Linguloidea</taxon>
        <taxon>Lingulidae</taxon>
        <taxon>Lingula</taxon>
    </lineage>
</organism>
<feature type="transmembrane region" description="Helical" evidence="8">
    <location>
        <begin position="694"/>
        <end position="714"/>
    </location>
</feature>
<evidence type="ECO:0000313" key="10">
    <source>
        <dbReference type="Proteomes" id="UP000085678"/>
    </source>
</evidence>
<evidence type="ECO:0000259" key="9">
    <source>
        <dbReference type="PROSITE" id="PS50259"/>
    </source>
</evidence>
<dbReference type="KEGG" id="lak:106178874"/>
<dbReference type="InterPro" id="IPR050726">
    <property type="entry name" value="mGluR"/>
</dbReference>
<evidence type="ECO:0000256" key="4">
    <source>
        <dbReference type="ARBA" id="ARBA00023136"/>
    </source>
</evidence>
<proteinExistence type="predicted"/>
<keyword evidence="10" id="KW-1185">Reference proteome</keyword>
<comment type="subcellular location">
    <subcellularLocation>
        <location evidence="1">Membrane</location>
        <topology evidence="1">Multi-pass membrane protein</topology>
    </subcellularLocation>
</comment>
<evidence type="ECO:0000256" key="2">
    <source>
        <dbReference type="ARBA" id="ARBA00022692"/>
    </source>
</evidence>
<keyword evidence="2 8" id="KW-0812">Transmembrane</keyword>
<evidence type="ECO:0000256" key="5">
    <source>
        <dbReference type="ARBA" id="ARBA00023170"/>
    </source>
</evidence>
<keyword evidence="3 8" id="KW-1133">Transmembrane helix</keyword>
<feature type="domain" description="G-protein coupled receptors family 3 profile" evidence="9">
    <location>
        <begin position="515"/>
        <end position="756"/>
    </location>
</feature>
<dbReference type="STRING" id="7574.A0A1S3K4W7"/>
<dbReference type="PRINTS" id="PR00248">
    <property type="entry name" value="GPCRMGR"/>
</dbReference>
<dbReference type="InterPro" id="IPR028082">
    <property type="entry name" value="Peripla_BP_I"/>
</dbReference>
<dbReference type="Pfam" id="PF01094">
    <property type="entry name" value="ANF_receptor"/>
    <property type="match status" value="1"/>
</dbReference>
<dbReference type="CDD" id="cd13953">
    <property type="entry name" value="7tm_classC_mGluR-like"/>
    <property type="match status" value="1"/>
</dbReference>
<dbReference type="FunFam" id="3.40.50.2300:FF:000145">
    <property type="entry name" value="Glutamate receptor, metabotropic"/>
    <property type="match status" value="1"/>
</dbReference>
<evidence type="ECO:0000256" key="6">
    <source>
        <dbReference type="ARBA" id="ARBA00023180"/>
    </source>
</evidence>
<dbReference type="InterPro" id="IPR001828">
    <property type="entry name" value="ANF_lig-bd_rcpt"/>
</dbReference>
<protein>
    <submittedName>
        <fullName evidence="11">Metabotropic glutamate receptor 2</fullName>
    </submittedName>
</protein>
<keyword evidence="4 8" id="KW-0472">Membrane</keyword>
<dbReference type="SUPFAM" id="SSF53822">
    <property type="entry name" value="Periplasmic binding protein-like I"/>
    <property type="match status" value="1"/>
</dbReference>